<dbReference type="EMBL" id="JAAXEP010000031">
    <property type="protein sequence ID" value="MBY5633150.1"/>
    <property type="molecule type" value="Genomic_DNA"/>
</dbReference>
<protein>
    <submittedName>
        <fullName evidence="1">BREX system P-loop protein BrxC</fullName>
    </submittedName>
</protein>
<dbReference type="NCBIfam" id="NF033441">
    <property type="entry name" value="BREX_BrxC"/>
    <property type="match status" value="1"/>
</dbReference>
<reference evidence="1" key="1">
    <citation type="submission" date="2020-04" db="EMBL/GenBank/DDBJ databases">
        <title>Global-level population genomics supports evidence of horizontal gene transfer on evolution of Rhizobia in Lentils.</title>
        <authorList>
            <person name="Gai Y."/>
            <person name="Cook D."/>
            <person name="Riely B."/>
        </authorList>
    </citation>
    <scope>NUCLEOTIDE SEQUENCE</scope>
    <source>
        <strain evidence="1">Derici101B</strain>
    </source>
</reference>
<comment type="caution">
    <text evidence="1">The sequence shown here is derived from an EMBL/GenBank/DDBJ whole genome shotgun (WGS) entry which is preliminary data.</text>
</comment>
<dbReference type="InterPro" id="IPR047679">
    <property type="entry name" value="BREX_BrxC"/>
</dbReference>
<dbReference type="RefSeq" id="WP_222263630.1">
    <property type="nucleotide sequence ID" value="NZ_JAAXEB010000030.1"/>
</dbReference>
<sequence length="1141" mass="122791">MLNSETFHTDPAVYRLANQGVAKISFPPTPEAMDTLRGELSTFVCDGAYANGLARILEAFLGSVGKGGGGAPAVWISGFYGSGKSHLASMLAALWTNLEFPDGATAEGLIHHLPPEVSAPLKELRIAAKRAGGVVAAGDTLGTGPSDPAEATLGIILRAVGLPSDLRAAQVALWLDSLDILETVRTELGDRFQTDIRNFILSPRFGAAVLKAKPDLAHSAKELSGLLQSQFPEPPPVTVDLLETVARQALMLGRKEIPLTLVVLDEVQQFIRQDPGLTLKIQTIAERLAGRFDGRVLLVATGQQALSDVQNLQKLLDRFPVQIALGEADVDSVIRKTVLRKKSGAEQDIHQMLGANAGEISRHLQGSRLAHTVQDENEAVLDWPLLPSRRRVWERILRELDRTGLGGTLRGQLRTTLDAARTYGERPLGHAVPVDFLYGRFATEAYNAGLLPAETRNRIESLNGGSDRDKLKARILMLVYMLGRIAPEADHHGVRAQPETIADLLIVNLGGEDDLRRKVPELLQELQADGAAIEVGGEWRLQTKESAEWEAAYRGEEKAILADQSTLGRTRRDLLGEATETALAGAASVPHGASRQQRRIHRLQPDEKAPADGIALRLHNGWSEDLAAVEKEIAAAATSDATVHLLIPRHPSRDNELTAALTTWRAAEHVLQIRGVPQTDAGREAQSAMQSRANKAQSAAKEIIREAVGQARVFQAGGKLIGGSPADAVKDAATNALARLYPQFADGDHAGWDKVRERAVRKDPDAMKAVDHTGAPESHPVCKALLVDLGPGRKGSDLRTKFTSPPYGWSQDTVDGALIVLANAGLLRVTGDDGKPASLPDLPRQKLGTCTFRAETTIITIAQRMPVRGLLNDTGVQFENNQEHLALSALLDRLESAARHSGGEAPAPAPESVPNLAAYKSLSGNDLLAALAADATALRVKIKDWKAAENKISDRLPLWRLAERLVRLGARDQEVDLESIRSGRRLVADPDPAPPLVAAASDALRAKLNAAHAAWEAAWSKGEERLGNNPTWAKLSPEQKHDIREDSGLLVVTKPAVDTPQAIADALAQRGLSEWENMAKALPARIDEALAAAAAFLEPKAHVVQLPGAMVHSEAELDAWLTKIRGRIAEALTDGPVIPRV</sequence>
<accession>A0AAJ1AFH4</accession>
<gene>
    <name evidence="1" type="primary">brxC</name>
    <name evidence="1" type="ORF">HFO42_34605</name>
</gene>
<organism evidence="1 2">
    <name type="scientific">Rhizobium leguminosarum</name>
    <dbReference type="NCBI Taxonomy" id="384"/>
    <lineage>
        <taxon>Bacteria</taxon>
        <taxon>Pseudomonadati</taxon>
        <taxon>Pseudomonadota</taxon>
        <taxon>Alphaproteobacteria</taxon>
        <taxon>Hyphomicrobiales</taxon>
        <taxon>Rhizobiaceae</taxon>
        <taxon>Rhizobium/Agrobacterium group</taxon>
        <taxon>Rhizobium</taxon>
    </lineage>
</organism>
<dbReference type="SUPFAM" id="SSF52540">
    <property type="entry name" value="P-loop containing nucleoside triphosphate hydrolases"/>
    <property type="match status" value="1"/>
</dbReference>
<dbReference type="AlphaFoldDB" id="A0AAJ1AFH4"/>
<name>A0AAJ1AFH4_RHILE</name>
<dbReference type="Proteomes" id="UP000825699">
    <property type="component" value="Unassembled WGS sequence"/>
</dbReference>
<evidence type="ECO:0000313" key="1">
    <source>
        <dbReference type="EMBL" id="MBY5633150.1"/>
    </source>
</evidence>
<dbReference type="InterPro" id="IPR027417">
    <property type="entry name" value="P-loop_NTPase"/>
</dbReference>
<proteinExistence type="predicted"/>
<evidence type="ECO:0000313" key="2">
    <source>
        <dbReference type="Proteomes" id="UP000825699"/>
    </source>
</evidence>